<protein>
    <submittedName>
        <fullName evidence="1">Uncharacterized protein</fullName>
    </submittedName>
</protein>
<comment type="caution">
    <text evidence="1">The sequence shown here is derived from an EMBL/GenBank/DDBJ whole genome shotgun (WGS) entry which is preliminary data.</text>
</comment>
<dbReference type="EMBL" id="CM042016">
    <property type="protein sequence ID" value="KAI3700847.1"/>
    <property type="molecule type" value="Genomic_DNA"/>
</dbReference>
<evidence type="ECO:0000313" key="2">
    <source>
        <dbReference type="Proteomes" id="UP001055811"/>
    </source>
</evidence>
<proteinExistence type="predicted"/>
<organism evidence="1 2">
    <name type="scientific">Cichorium intybus</name>
    <name type="common">Chicory</name>
    <dbReference type="NCBI Taxonomy" id="13427"/>
    <lineage>
        <taxon>Eukaryota</taxon>
        <taxon>Viridiplantae</taxon>
        <taxon>Streptophyta</taxon>
        <taxon>Embryophyta</taxon>
        <taxon>Tracheophyta</taxon>
        <taxon>Spermatophyta</taxon>
        <taxon>Magnoliopsida</taxon>
        <taxon>eudicotyledons</taxon>
        <taxon>Gunneridae</taxon>
        <taxon>Pentapetalae</taxon>
        <taxon>asterids</taxon>
        <taxon>campanulids</taxon>
        <taxon>Asterales</taxon>
        <taxon>Asteraceae</taxon>
        <taxon>Cichorioideae</taxon>
        <taxon>Cichorieae</taxon>
        <taxon>Cichoriinae</taxon>
        <taxon>Cichorium</taxon>
    </lineage>
</organism>
<reference evidence="2" key="1">
    <citation type="journal article" date="2022" name="Mol. Ecol. Resour.">
        <title>The genomes of chicory, endive, great burdock and yacon provide insights into Asteraceae palaeo-polyploidization history and plant inulin production.</title>
        <authorList>
            <person name="Fan W."/>
            <person name="Wang S."/>
            <person name="Wang H."/>
            <person name="Wang A."/>
            <person name="Jiang F."/>
            <person name="Liu H."/>
            <person name="Zhao H."/>
            <person name="Xu D."/>
            <person name="Zhang Y."/>
        </authorList>
    </citation>
    <scope>NUCLEOTIDE SEQUENCE [LARGE SCALE GENOMIC DNA]</scope>
    <source>
        <strain evidence="2">cv. Punajuju</strain>
    </source>
</reference>
<gene>
    <name evidence="1" type="ORF">L2E82_45486</name>
</gene>
<evidence type="ECO:0000313" key="1">
    <source>
        <dbReference type="EMBL" id="KAI3700847.1"/>
    </source>
</evidence>
<name>A0ACB8ZSQ1_CICIN</name>
<reference evidence="1 2" key="2">
    <citation type="journal article" date="2022" name="Mol. Ecol. Resour.">
        <title>The genomes of chicory, endive, great burdock and yacon provide insights into Asteraceae paleo-polyploidization history and plant inulin production.</title>
        <authorList>
            <person name="Fan W."/>
            <person name="Wang S."/>
            <person name="Wang H."/>
            <person name="Wang A."/>
            <person name="Jiang F."/>
            <person name="Liu H."/>
            <person name="Zhao H."/>
            <person name="Xu D."/>
            <person name="Zhang Y."/>
        </authorList>
    </citation>
    <scope>NUCLEOTIDE SEQUENCE [LARGE SCALE GENOMIC DNA]</scope>
    <source>
        <strain evidence="2">cv. Punajuju</strain>
        <tissue evidence="1">Leaves</tissue>
    </source>
</reference>
<dbReference type="Proteomes" id="UP001055811">
    <property type="component" value="Linkage Group LG08"/>
</dbReference>
<accession>A0ACB8ZSQ1</accession>
<sequence length="176" mass="19708">MKIKIPYSFLILFLLLLRPGDILSANTDDDFLECLIHNSHNSTSISQVIYSPKNSSYTKVLQFTINNLRFTSPSTPKPLFTITPVHESQIQTLVYRSKNHGLEIRNRSGGHDFEGLSYVSQVPFVILDLINLKSIKIDTQSTTAWVQAGATLGELYYTIAQKSRNLGFPGGVCARE</sequence>
<keyword evidence="2" id="KW-1185">Reference proteome</keyword>